<dbReference type="PROSITE" id="PS00409">
    <property type="entry name" value="PROKAR_NTER_METHYL"/>
    <property type="match status" value="1"/>
</dbReference>
<evidence type="ECO:0000256" key="1">
    <source>
        <dbReference type="SAM" id="Phobius"/>
    </source>
</evidence>
<feature type="domain" description="DUF1559" evidence="2">
    <location>
        <begin position="37"/>
        <end position="306"/>
    </location>
</feature>
<dbReference type="InterPro" id="IPR012902">
    <property type="entry name" value="N_methyl_site"/>
</dbReference>
<proteinExistence type="predicted"/>
<gene>
    <name evidence="3" type="ORF">Pla175_37120</name>
</gene>
<dbReference type="PANTHER" id="PTHR30093:SF2">
    <property type="entry name" value="TYPE II SECRETION SYSTEM PROTEIN H"/>
    <property type="match status" value="1"/>
</dbReference>
<dbReference type="AlphaFoldDB" id="A0A518DFP9"/>
<evidence type="ECO:0000313" key="4">
    <source>
        <dbReference type="Proteomes" id="UP000317429"/>
    </source>
</evidence>
<evidence type="ECO:0000313" key="3">
    <source>
        <dbReference type="EMBL" id="QDU90309.1"/>
    </source>
</evidence>
<dbReference type="NCBIfam" id="TIGR02532">
    <property type="entry name" value="IV_pilin_GFxxxE"/>
    <property type="match status" value="1"/>
</dbReference>
<dbReference type="PANTHER" id="PTHR30093">
    <property type="entry name" value="GENERAL SECRETION PATHWAY PROTEIN G"/>
    <property type="match status" value="1"/>
</dbReference>
<dbReference type="Gene3D" id="3.30.700.10">
    <property type="entry name" value="Glycoprotein, Type 4 Pilin"/>
    <property type="match status" value="1"/>
</dbReference>
<dbReference type="Proteomes" id="UP000317429">
    <property type="component" value="Chromosome"/>
</dbReference>
<dbReference type="SUPFAM" id="SSF54523">
    <property type="entry name" value="Pili subunits"/>
    <property type="match status" value="1"/>
</dbReference>
<evidence type="ECO:0000259" key="2">
    <source>
        <dbReference type="Pfam" id="PF07596"/>
    </source>
</evidence>
<feature type="transmembrane region" description="Helical" evidence="1">
    <location>
        <begin position="12"/>
        <end position="36"/>
    </location>
</feature>
<keyword evidence="1" id="KW-0472">Membrane</keyword>
<reference evidence="3 4" key="1">
    <citation type="submission" date="2019-02" db="EMBL/GenBank/DDBJ databases">
        <title>Deep-cultivation of Planctomycetes and their phenomic and genomic characterization uncovers novel biology.</title>
        <authorList>
            <person name="Wiegand S."/>
            <person name="Jogler M."/>
            <person name="Boedeker C."/>
            <person name="Pinto D."/>
            <person name="Vollmers J."/>
            <person name="Rivas-Marin E."/>
            <person name="Kohn T."/>
            <person name="Peeters S.H."/>
            <person name="Heuer A."/>
            <person name="Rast P."/>
            <person name="Oberbeckmann S."/>
            <person name="Bunk B."/>
            <person name="Jeske O."/>
            <person name="Meyerdierks A."/>
            <person name="Storesund J.E."/>
            <person name="Kallscheuer N."/>
            <person name="Luecker S."/>
            <person name="Lage O.M."/>
            <person name="Pohl T."/>
            <person name="Merkel B.J."/>
            <person name="Hornburger P."/>
            <person name="Mueller R.-W."/>
            <person name="Bruemmer F."/>
            <person name="Labrenz M."/>
            <person name="Spormann A.M."/>
            <person name="Op den Camp H."/>
            <person name="Overmann J."/>
            <person name="Amann R."/>
            <person name="Jetten M.S.M."/>
            <person name="Mascher T."/>
            <person name="Medema M.H."/>
            <person name="Devos D.P."/>
            <person name="Kaster A.-K."/>
            <person name="Ovreas L."/>
            <person name="Rohde M."/>
            <person name="Galperin M.Y."/>
            <person name="Jogler C."/>
        </authorList>
    </citation>
    <scope>NUCLEOTIDE SEQUENCE [LARGE SCALE GENOMIC DNA]</scope>
    <source>
        <strain evidence="3 4">Pla175</strain>
    </source>
</reference>
<sequence length="329" mass="36455">MERTTRRDRLSGFTLVELLVVIAIIGILVAMLLPAVQSAREAARKMQCTSQMKQLGLATLNYETAKKSFPWASYVGPPLSGTNPNQTVKHGTLPFLLPYLEEASLADQYDYDQSYSYNSGGRNPGQEAGNYLLAFRTPLPFFHCPTTPGRQPEDPQTDYAVSQRIAADSEHWPTTTATAIRDLLRNKTIIERSSWESVLAKRRTTQGGSVVYKPSRIRDTTDGLSKTFMWFEIAGRQTIYGEDHAPTGGTGTHGSSWAADDNEFWVHERCGSKIFNCNNGEEIYSFHVGGAVFGLGDGSVQFVSNDVSTNVFVSYHTRDEGDLVEGEIF</sequence>
<dbReference type="EMBL" id="CP036291">
    <property type="protein sequence ID" value="QDU90309.1"/>
    <property type="molecule type" value="Genomic_DNA"/>
</dbReference>
<keyword evidence="4" id="KW-1185">Reference proteome</keyword>
<protein>
    <recommendedName>
        <fullName evidence="2">DUF1559 domain-containing protein</fullName>
    </recommendedName>
</protein>
<dbReference type="Pfam" id="PF07596">
    <property type="entry name" value="SBP_bac_10"/>
    <property type="match status" value="1"/>
</dbReference>
<dbReference type="KEGG" id="pnd:Pla175_37120"/>
<keyword evidence="1" id="KW-1133">Transmembrane helix</keyword>
<name>A0A518DFP9_9BACT</name>
<dbReference type="RefSeq" id="WP_197526967.1">
    <property type="nucleotide sequence ID" value="NZ_CP036291.1"/>
</dbReference>
<keyword evidence="1" id="KW-0812">Transmembrane</keyword>
<dbReference type="InterPro" id="IPR011453">
    <property type="entry name" value="DUF1559"/>
</dbReference>
<dbReference type="Pfam" id="PF07963">
    <property type="entry name" value="N_methyl"/>
    <property type="match status" value="1"/>
</dbReference>
<dbReference type="InterPro" id="IPR045584">
    <property type="entry name" value="Pilin-like"/>
</dbReference>
<dbReference type="InterPro" id="IPR027558">
    <property type="entry name" value="Pre_pil_HX9DG_C"/>
</dbReference>
<accession>A0A518DFP9</accession>
<organism evidence="3 4">
    <name type="scientific">Pirellulimonas nuda</name>
    <dbReference type="NCBI Taxonomy" id="2528009"/>
    <lineage>
        <taxon>Bacteria</taxon>
        <taxon>Pseudomonadati</taxon>
        <taxon>Planctomycetota</taxon>
        <taxon>Planctomycetia</taxon>
        <taxon>Pirellulales</taxon>
        <taxon>Lacipirellulaceae</taxon>
        <taxon>Pirellulimonas</taxon>
    </lineage>
</organism>
<dbReference type="NCBIfam" id="TIGR04294">
    <property type="entry name" value="pre_pil_HX9DG"/>
    <property type="match status" value="1"/>
</dbReference>